<evidence type="ECO:0000313" key="2">
    <source>
        <dbReference type="Proteomes" id="UP000320772"/>
    </source>
</evidence>
<reference evidence="1 2" key="1">
    <citation type="submission" date="2019-06" db="EMBL/GenBank/DDBJ databases">
        <title>Whole genome shotgun sequence of Gluconobacter roseus NBRC 3990.</title>
        <authorList>
            <person name="Hosoyama A."/>
            <person name="Uohara A."/>
            <person name="Ohji S."/>
            <person name="Ichikawa N."/>
        </authorList>
    </citation>
    <scope>NUCLEOTIDE SEQUENCE [LARGE SCALE GENOMIC DNA]</scope>
    <source>
        <strain evidence="1 2">NBRC 3990</strain>
    </source>
</reference>
<evidence type="ECO:0008006" key="3">
    <source>
        <dbReference type="Google" id="ProtNLM"/>
    </source>
</evidence>
<keyword evidence="2" id="KW-1185">Reference proteome</keyword>
<dbReference type="Proteomes" id="UP000320772">
    <property type="component" value="Unassembled WGS sequence"/>
</dbReference>
<dbReference type="EMBL" id="BJLY01000008">
    <property type="protein sequence ID" value="GEB05092.1"/>
    <property type="molecule type" value="Genomic_DNA"/>
</dbReference>
<accession>A0A4Y3M7C2</accession>
<organism evidence="1 2">
    <name type="scientific">Gluconobacter roseus NBRC 3990</name>
    <dbReference type="NCBI Taxonomy" id="1307950"/>
    <lineage>
        <taxon>Bacteria</taxon>
        <taxon>Pseudomonadati</taxon>
        <taxon>Pseudomonadota</taxon>
        <taxon>Alphaproteobacteria</taxon>
        <taxon>Acetobacterales</taxon>
        <taxon>Acetobacteraceae</taxon>
        <taxon>Gluconobacter</taxon>
    </lineage>
</organism>
<evidence type="ECO:0000313" key="1">
    <source>
        <dbReference type="EMBL" id="GEB05092.1"/>
    </source>
</evidence>
<name>A0A4Y3M7C2_9PROT</name>
<comment type="caution">
    <text evidence="1">The sequence shown here is derived from an EMBL/GenBank/DDBJ whole genome shotgun (WGS) entry which is preliminary data.</text>
</comment>
<sequence length="67" mass="7421">MRDAKTVWLFRGRLARAVAIQELFERFDATLRNAGTLPMSGQILDATFVAAPKQRNTNGEKAGKTGR</sequence>
<dbReference type="AlphaFoldDB" id="A0A4Y3M7C2"/>
<protein>
    <recommendedName>
        <fullName evidence="3">Transposase</fullName>
    </recommendedName>
</protein>
<gene>
    <name evidence="1" type="ORF">GRO01_26680</name>
</gene>
<proteinExistence type="predicted"/>